<reference evidence="1 2" key="1">
    <citation type="journal article" date="2015" name="BMC Genomics">
        <title>Insights from the genome of Ophiocordyceps polyrhachis-furcata to pathogenicity and host specificity in insect fungi.</title>
        <authorList>
            <person name="Wichadakul D."/>
            <person name="Kobmoo N."/>
            <person name="Ingsriswang S."/>
            <person name="Tangphatsornruang S."/>
            <person name="Chantasingh D."/>
            <person name="Luangsa-ard J.J."/>
            <person name="Eurwilaichitr L."/>
        </authorList>
    </citation>
    <scope>NUCLEOTIDE SEQUENCE [LARGE SCALE GENOMIC DNA]</scope>
    <source>
        <strain evidence="1 2">BCC 54312</strain>
    </source>
</reference>
<proteinExistence type="predicted"/>
<dbReference type="Proteomes" id="UP000253664">
    <property type="component" value="Unassembled WGS sequence"/>
</dbReference>
<comment type="caution">
    <text evidence="1">The sequence shown here is derived from an EMBL/GenBank/DDBJ whole genome shotgun (WGS) entry which is preliminary data.</text>
</comment>
<dbReference type="EMBL" id="LKCN02000021">
    <property type="protein sequence ID" value="RCI08128.1"/>
    <property type="molecule type" value="Genomic_DNA"/>
</dbReference>
<organism evidence="1 2">
    <name type="scientific">Ophiocordyceps polyrhachis-furcata BCC 54312</name>
    <dbReference type="NCBI Taxonomy" id="1330021"/>
    <lineage>
        <taxon>Eukaryota</taxon>
        <taxon>Fungi</taxon>
        <taxon>Dikarya</taxon>
        <taxon>Ascomycota</taxon>
        <taxon>Pezizomycotina</taxon>
        <taxon>Sordariomycetes</taxon>
        <taxon>Hypocreomycetidae</taxon>
        <taxon>Hypocreales</taxon>
        <taxon>Ophiocordycipitaceae</taxon>
        <taxon>Ophiocordyceps</taxon>
    </lineage>
</organism>
<evidence type="ECO:0000313" key="2">
    <source>
        <dbReference type="Proteomes" id="UP000253664"/>
    </source>
</evidence>
<accession>A0A367L126</accession>
<keyword evidence="2" id="KW-1185">Reference proteome</keyword>
<sequence length="52" mass="5198">GGQHLDIHGRAAPGIQGFKWKYTGLVDDEPDASLEAKAGAAVPGLPGVQSGG</sequence>
<evidence type="ECO:0000313" key="1">
    <source>
        <dbReference type="EMBL" id="RCI08128.1"/>
    </source>
</evidence>
<feature type="non-terminal residue" evidence="1">
    <location>
        <position position="1"/>
    </location>
</feature>
<gene>
    <name evidence="1" type="ORF">L249_6314</name>
</gene>
<name>A0A367L126_9HYPO</name>
<dbReference type="AlphaFoldDB" id="A0A367L126"/>
<protein>
    <submittedName>
        <fullName evidence="1">Uncharacterized protein</fullName>
    </submittedName>
</protein>